<evidence type="ECO:0000259" key="5">
    <source>
        <dbReference type="PROSITE" id="PS50977"/>
    </source>
</evidence>
<keyword evidence="7" id="KW-1185">Reference proteome</keyword>
<name>A0A4Q0T574_9BACT</name>
<dbReference type="Gene3D" id="1.10.357.10">
    <property type="entry name" value="Tetracycline Repressor, domain 2"/>
    <property type="match status" value="1"/>
</dbReference>
<dbReference type="PANTHER" id="PTHR47506:SF1">
    <property type="entry name" value="HTH-TYPE TRANSCRIPTIONAL REGULATOR YJDC"/>
    <property type="match status" value="1"/>
</dbReference>
<comment type="caution">
    <text evidence="6">The sequence shown here is derived from an EMBL/GenBank/DDBJ whole genome shotgun (WGS) entry which is preliminary data.</text>
</comment>
<evidence type="ECO:0000313" key="6">
    <source>
        <dbReference type="EMBL" id="RXH57159.1"/>
    </source>
</evidence>
<dbReference type="AlphaFoldDB" id="A0A4Q0T574"/>
<feature type="DNA-binding region" description="H-T-H motif" evidence="4">
    <location>
        <begin position="12"/>
        <end position="31"/>
    </location>
</feature>
<protein>
    <submittedName>
        <fullName evidence="6">Transcriptional regulator, TetR family</fullName>
    </submittedName>
</protein>
<evidence type="ECO:0000256" key="2">
    <source>
        <dbReference type="ARBA" id="ARBA00023125"/>
    </source>
</evidence>
<dbReference type="PROSITE" id="PS50977">
    <property type="entry name" value="HTH_TETR_2"/>
    <property type="match status" value="1"/>
</dbReference>
<dbReference type="PANTHER" id="PTHR47506">
    <property type="entry name" value="TRANSCRIPTIONAL REGULATORY PROTEIN"/>
    <property type="match status" value="1"/>
</dbReference>
<dbReference type="EMBL" id="RDSM01000001">
    <property type="protein sequence ID" value="RXH57159.1"/>
    <property type="molecule type" value="Genomic_DNA"/>
</dbReference>
<dbReference type="InterPro" id="IPR036271">
    <property type="entry name" value="Tet_transcr_reg_TetR-rel_C_sf"/>
</dbReference>
<dbReference type="Gene3D" id="1.10.10.60">
    <property type="entry name" value="Homeodomain-like"/>
    <property type="match status" value="1"/>
</dbReference>
<keyword evidence="3" id="KW-0804">Transcription</keyword>
<keyword evidence="2 4" id="KW-0238">DNA-binding</keyword>
<evidence type="ECO:0000256" key="4">
    <source>
        <dbReference type="PROSITE-ProRule" id="PRU00335"/>
    </source>
</evidence>
<evidence type="ECO:0000313" key="7">
    <source>
        <dbReference type="Proteomes" id="UP000289437"/>
    </source>
</evidence>
<reference evidence="7" key="2">
    <citation type="submission" date="2019-02" db="EMBL/GenBank/DDBJ databases">
        <title>Granulicella sibirica sp. nov., a psychrotolerant acidobacterium isolated from an organic soil layer in forested tundra, West Siberia.</title>
        <authorList>
            <person name="Oshkin I.Y."/>
            <person name="Kulichevskaya I.S."/>
            <person name="Rijpstra W.I.C."/>
            <person name="Sinninghe Damste J.S."/>
            <person name="Rakitin A.L."/>
            <person name="Ravin N.V."/>
            <person name="Dedysh S.N."/>
        </authorList>
    </citation>
    <scope>NUCLEOTIDE SEQUENCE [LARGE SCALE GENOMIC DNA]</scope>
    <source>
        <strain evidence="7">AF10</strain>
    </source>
</reference>
<dbReference type="Proteomes" id="UP000289437">
    <property type="component" value="Unassembled WGS sequence"/>
</dbReference>
<dbReference type="GO" id="GO:0003677">
    <property type="term" value="F:DNA binding"/>
    <property type="evidence" value="ECO:0007669"/>
    <property type="project" value="UniProtKB-UniRule"/>
</dbReference>
<accession>A0A4Q0T574</accession>
<dbReference type="InterPro" id="IPR001647">
    <property type="entry name" value="HTH_TetR"/>
</dbReference>
<feature type="domain" description="HTH tetR-type" evidence="5">
    <location>
        <begin position="1"/>
        <end position="49"/>
    </location>
</feature>
<sequence>MLFWNRGFEQTSVDDLASAMDIRTSSLYSSFGDKETLFLEAVEYYQNGRGSVYDAAVLAGKTAREGVENLFRVTAIERTRKDQPSGCMLCLALPTCSPKYEHLQKELDRLRDLSDTVLLKRLEEGVQSGEIAPATDLALLVDFFRTTLWGMSLKARAGASRETLMDIGKMALQAWPSPPLHKRTKKRPLPSTV</sequence>
<organism evidence="6 7">
    <name type="scientific">Granulicella sibirica</name>
    <dbReference type="NCBI Taxonomy" id="2479048"/>
    <lineage>
        <taxon>Bacteria</taxon>
        <taxon>Pseudomonadati</taxon>
        <taxon>Acidobacteriota</taxon>
        <taxon>Terriglobia</taxon>
        <taxon>Terriglobales</taxon>
        <taxon>Acidobacteriaceae</taxon>
        <taxon>Granulicella</taxon>
    </lineage>
</organism>
<dbReference type="SUPFAM" id="SSF46689">
    <property type="entry name" value="Homeodomain-like"/>
    <property type="match status" value="1"/>
</dbReference>
<dbReference type="SUPFAM" id="SSF48498">
    <property type="entry name" value="Tetracyclin repressor-like, C-terminal domain"/>
    <property type="match status" value="1"/>
</dbReference>
<keyword evidence="1" id="KW-0805">Transcription regulation</keyword>
<proteinExistence type="predicted"/>
<evidence type="ECO:0000256" key="1">
    <source>
        <dbReference type="ARBA" id="ARBA00023015"/>
    </source>
</evidence>
<evidence type="ECO:0000256" key="3">
    <source>
        <dbReference type="ARBA" id="ARBA00023163"/>
    </source>
</evidence>
<reference evidence="6 7" key="1">
    <citation type="submission" date="2018-11" db="EMBL/GenBank/DDBJ databases">
        <authorList>
            <person name="Mardanov A.V."/>
            <person name="Ravin N.V."/>
            <person name="Dedysh S.N."/>
        </authorList>
    </citation>
    <scope>NUCLEOTIDE SEQUENCE [LARGE SCALE GENOMIC DNA]</scope>
    <source>
        <strain evidence="6 7">AF10</strain>
    </source>
</reference>
<dbReference type="InterPro" id="IPR009057">
    <property type="entry name" value="Homeodomain-like_sf"/>
</dbReference>
<gene>
    <name evidence="6" type="ORF">GRAN_0469</name>
</gene>
<dbReference type="Pfam" id="PF00440">
    <property type="entry name" value="TetR_N"/>
    <property type="match status" value="1"/>
</dbReference>